<comment type="similarity">
    <text evidence="8">Belongs to the DEAD box helicase family.</text>
</comment>
<feature type="domain" description="DEAD-box RNA helicase Q" evidence="11">
    <location>
        <begin position="375"/>
        <end position="403"/>
    </location>
</feature>
<organism evidence="12 13">
    <name type="scientific">Plectus sambesii</name>
    <dbReference type="NCBI Taxonomy" id="2011161"/>
    <lineage>
        <taxon>Eukaryota</taxon>
        <taxon>Metazoa</taxon>
        <taxon>Ecdysozoa</taxon>
        <taxon>Nematoda</taxon>
        <taxon>Chromadorea</taxon>
        <taxon>Plectida</taxon>
        <taxon>Plectina</taxon>
        <taxon>Plectoidea</taxon>
        <taxon>Plectidae</taxon>
        <taxon>Plectus</taxon>
    </lineage>
</organism>
<dbReference type="SMART" id="SM00487">
    <property type="entry name" value="DEXDc"/>
    <property type="match status" value="1"/>
</dbReference>
<evidence type="ECO:0000256" key="1">
    <source>
        <dbReference type="ARBA" id="ARBA00012552"/>
    </source>
</evidence>
<evidence type="ECO:0000313" key="12">
    <source>
        <dbReference type="Proteomes" id="UP000887566"/>
    </source>
</evidence>
<evidence type="ECO:0000256" key="2">
    <source>
        <dbReference type="ARBA" id="ARBA00022741"/>
    </source>
</evidence>
<feature type="region of interest" description="Disordered" evidence="9">
    <location>
        <begin position="1"/>
        <end position="247"/>
    </location>
</feature>
<dbReference type="Pfam" id="PF00270">
    <property type="entry name" value="DEAD"/>
    <property type="match status" value="1"/>
</dbReference>
<proteinExistence type="inferred from homology"/>
<evidence type="ECO:0000256" key="7">
    <source>
        <dbReference type="PROSITE-ProRule" id="PRU00552"/>
    </source>
</evidence>
<evidence type="ECO:0000256" key="4">
    <source>
        <dbReference type="ARBA" id="ARBA00022806"/>
    </source>
</evidence>
<keyword evidence="2 8" id="KW-0547">Nucleotide-binding</keyword>
<dbReference type="InterPro" id="IPR011545">
    <property type="entry name" value="DEAD/DEAH_box_helicase_dom"/>
</dbReference>
<name>A0A914W890_9BILA</name>
<keyword evidence="5 8" id="KW-0067">ATP-binding</keyword>
<reference evidence="13" key="1">
    <citation type="submission" date="2022-11" db="UniProtKB">
        <authorList>
            <consortium name="WormBaseParasite"/>
        </authorList>
    </citation>
    <scope>IDENTIFICATION</scope>
</reference>
<keyword evidence="3 8" id="KW-0378">Hydrolase</keyword>
<feature type="compositionally biased region" description="Basic and acidic residues" evidence="9">
    <location>
        <begin position="217"/>
        <end position="231"/>
    </location>
</feature>
<dbReference type="GO" id="GO:0003724">
    <property type="term" value="F:RNA helicase activity"/>
    <property type="evidence" value="ECO:0007669"/>
    <property type="project" value="UniProtKB-EC"/>
</dbReference>
<feature type="compositionally biased region" description="Low complexity" evidence="9">
    <location>
        <begin position="10"/>
        <end position="20"/>
    </location>
</feature>
<dbReference type="PANTHER" id="PTHR47958">
    <property type="entry name" value="ATP-DEPENDENT RNA HELICASE DBP3"/>
    <property type="match status" value="1"/>
</dbReference>
<protein>
    <recommendedName>
        <fullName evidence="1">RNA helicase</fullName>
        <ecNumber evidence="1">3.6.4.13</ecNumber>
    </recommendedName>
</protein>
<comment type="catalytic activity">
    <reaction evidence="6">
        <text>ATP + H2O = ADP + phosphate + H(+)</text>
        <dbReference type="Rhea" id="RHEA:13065"/>
        <dbReference type="ChEBI" id="CHEBI:15377"/>
        <dbReference type="ChEBI" id="CHEBI:15378"/>
        <dbReference type="ChEBI" id="CHEBI:30616"/>
        <dbReference type="ChEBI" id="CHEBI:43474"/>
        <dbReference type="ChEBI" id="CHEBI:456216"/>
        <dbReference type="EC" id="3.6.4.13"/>
    </reaction>
</comment>
<accession>A0A914W890</accession>
<keyword evidence="4 8" id="KW-0347">Helicase</keyword>
<feature type="short sequence motif" description="Q motif" evidence="7">
    <location>
        <begin position="375"/>
        <end position="403"/>
    </location>
</feature>
<dbReference type="Gene3D" id="3.40.50.300">
    <property type="entry name" value="P-loop containing nucleotide triphosphate hydrolases"/>
    <property type="match status" value="1"/>
</dbReference>
<feature type="compositionally biased region" description="Basic and acidic residues" evidence="9">
    <location>
        <begin position="93"/>
        <end position="124"/>
    </location>
</feature>
<dbReference type="GO" id="GO:0003676">
    <property type="term" value="F:nucleic acid binding"/>
    <property type="evidence" value="ECO:0007669"/>
    <property type="project" value="InterPro"/>
</dbReference>
<dbReference type="GO" id="GO:0016787">
    <property type="term" value="F:hydrolase activity"/>
    <property type="evidence" value="ECO:0007669"/>
    <property type="project" value="UniProtKB-KW"/>
</dbReference>
<evidence type="ECO:0000259" key="10">
    <source>
        <dbReference type="PROSITE" id="PS51192"/>
    </source>
</evidence>
<feature type="domain" description="Helicase ATP-binding" evidence="10">
    <location>
        <begin position="406"/>
        <end position="584"/>
    </location>
</feature>
<evidence type="ECO:0000259" key="11">
    <source>
        <dbReference type="PROSITE" id="PS51195"/>
    </source>
</evidence>
<dbReference type="SUPFAM" id="SSF52540">
    <property type="entry name" value="P-loop containing nucleoside triphosphate hydrolases"/>
    <property type="match status" value="1"/>
</dbReference>
<feature type="compositionally biased region" description="Acidic residues" evidence="9">
    <location>
        <begin position="179"/>
        <end position="191"/>
    </location>
</feature>
<dbReference type="InterPro" id="IPR000629">
    <property type="entry name" value="RNA-helicase_DEAD-box_CS"/>
</dbReference>
<dbReference type="EC" id="3.6.4.13" evidence="1"/>
<evidence type="ECO:0000256" key="6">
    <source>
        <dbReference type="ARBA" id="ARBA00047984"/>
    </source>
</evidence>
<dbReference type="InterPro" id="IPR014014">
    <property type="entry name" value="RNA_helicase_DEAD_Q_motif"/>
</dbReference>
<dbReference type="FunFam" id="3.40.50.300:FF:000079">
    <property type="entry name" value="probable ATP-dependent RNA helicase DDX17"/>
    <property type="match status" value="1"/>
</dbReference>
<evidence type="ECO:0000256" key="3">
    <source>
        <dbReference type="ARBA" id="ARBA00022801"/>
    </source>
</evidence>
<dbReference type="Proteomes" id="UP000887566">
    <property type="component" value="Unplaced"/>
</dbReference>
<dbReference type="CDD" id="cd17953">
    <property type="entry name" value="DEADc_DDX46"/>
    <property type="match status" value="1"/>
</dbReference>
<evidence type="ECO:0000313" key="13">
    <source>
        <dbReference type="WBParaSite" id="PSAMB.scaffold3395size18444.g21354.t1"/>
    </source>
</evidence>
<feature type="compositionally biased region" description="Acidic residues" evidence="9">
    <location>
        <begin position="151"/>
        <end position="163"/>
    </location>
</feature>
<dbReference type="GO" id="GO:0005524">
    <property type="term" value="F:ATP binding"/>
    <property type="evidence" value="ECO:0007669"/>
    <property type="project" value="UniProtKB-KW"/>
</dbReference>
<dbReference type="PROSITE" id="PS00039">
    <property type="entry name" value="DEAD_ATP_HELICASE"/>
    <property type="match status" value="1"/>
</dbReference>
<dbReference type="AlphaFoldDB" id="A0A914W890"/>
<dbReference type="InterPro" id="IPR027417">
    <property type="entry name" value="P-loop_NTPase"/>
</dbReference>
<feature type="compositionally biased region" description="Basic and acidic residues" evidence="9">
    <location>
        <begin position="30"/>
        <end position="42"/>
    </location>
</feature>
<sequence>MGRGDRSSRSSRSTASTSQGSRRDRHRSKSPRDKDKSKDSKDKSRRSRSRSPRDRKDERRAEDDEKRRRPNEPPSRPLGRREKEELDLGEIVRMADKDEAEKKLEIEMQKRRERIEMWRKERSKPGQPAPSMKQEESSPDGNESHKRGWTLEDEDDDDLEDSAAETNGKQASVKGVKEELEDLEDMEESDDMPAMPKRPEPVDDALPSLKRPAAIVDEPKGSPKEEKKEPMETAESTSEADAEEVDPLDAFMRKINTEIRGVRPGAAAKGKARVVVVNTVATKSNPLKGDIIEPEEEQEAYNDEFDLEQAAATLLSKGRQLALTDHNKVYYRPFRKNFYVEVPELARMTEDEVEKYREELESIKVRGKNCPKPIKTWAQCGVELKMLDVLKKNNYTKPTPIQAQAIPAIMSGRDVIGIAKTGSGKTLAFLLPMFRHIMDQEELDELDGPIAMILSPTRELAMQTWKEAKKFARILNLRAVCVYGGAGISEQIADLKRGAEIVVCTPGRLIDMLAANNGKVTNLRRVTYLVLDEADRMFDMGFEPQVMKIINNVRPDRQSVLFSATFPRQMEALARKVLVKPIEIQVGAKSVVCKDVTQNAVICEEHQKFLKLLE</sequence>
<feature type="compositionally biased region" description="Basic and acidic residues" evidence="9">
    <location>
        <begin position="51"/>
        <end position="71"/>
    </location>
</feature>
<keyword evidence="12" id="KW-1185">Reference proteome</keyword>
<dbReference type="PROSITE" id="PS51195">
    <property type="entry name" value="Q_MOTIF"/>
    <property type="match status" value="1"/>
</dbReference>
<dbReference type="WBParaSite" id="PSAMB.scaffold3395size18444.g21354.t1">
    <property type="protein sequence ID" value="PSAMB.scaffold3395size18444.g21354.t1"/>
    <property type="gene ID" value="PSAMB.scaffold3395size18444.g21354"/>
</dbReference>
<evidence type="ECO:0000256" key="8">
    <source>
        <dbReference type="RuleBase" id="RU000492"/>
    </source>
</evidence>
<dbReference type="PROSITE" id="PS51192">
    <property type="entry name" value="HELICASE_ATP_BIND_1"/>
    <property type="match status" value="1"/>
</dbReference>
<feature type="compositionally biased region" description="Acidic residues" evidence="9">
    <location>
        <begin position="238"/>
        <end position="247"/>
    </location>
</feature>
<evidence type="ECO:0000256" key="9">
    <source>
        <dbReference type="SAM" id="MobiDB-lite"/>
    </source>
</evidence>
<evidence type="ECO:0000256" key="5">
    <source>
        <dbReference type="ARBA" id="ARBA00022840"/>
    </source>
</evidence>
<dbReference type="InterPro" id="IPR014001">
    <property type="entry name" value="Helicase_ATP-bd"/>
</dbReference>